<evidence type="ECO:0000256" key="2">
    <source>
        <dbReference type="SAM" id="SignalP"/>
    </source>
</evidence>
<dbReference type="AlphaFoldDB" id="A0A7L9UDH5"/>
<name>A0A7L9UDH5_9BURK</name>
<dbReference type="PROSITE" id="PS51257">
    <property type="entry name" value="PROKAR_LIPOPROTEIN"/>
    <property type="match status" value="1"/>
</dbReference>
<feature type="signal peptide" evidence="2">
    <location>
        <begin position="1"/>
        <end position="23"/>
    </location>
</feature>
<reference evidence="3 4" key="1">
    <citation type="submission" date="2020-10" db="EMBL/GenBank/DDBJ databases">
        <title>Genome sequencing of Massilia sp. LPB0304.</title>
        <authorList>
            <person name="Kim J."/>
        </authorList>
    </citation>
    <scope>NUCLEOTIDE SEQUENCE [LARGE SCALE GENOMIC DNA]</scope>
    <source>
        <strain evidence="3 4">LPB0304</strain>
        <plasmid evidence="3 4">unnamed1</plasmid>
    </source>
</reference>
<dbReference type="EMBL" id="CP062942">
    <property type="protein sequence ID" value="QOL52206.1"/>
    <property type="molecule type" value="Genomic_DNA"/>
</dbReference>
<evidence type="ECO:0000313" key="3">
    <source>
        <dbReference type="EMBL" id="QOL52206.1"/>
    </source>
</evidence>
<feature type="chain" id="PRO_5032518384" description="DUF2946 domain-containing protein" evidence="2">
    <location>
        <begin position="24"/>
        <end position="118"/>
    </location>
</feature>
<feature type="region of interest" description="Disordered" evidence="1">
    <location>
        <begin position="98"/>
        <end position="118"/>
    </location>
</feature>
<evidence type="ECO:0008006" key="5">
    <source>
        <dbReference type="Google" id="ProtNLM"/>
    </source>
</evidence>
<organism evidence="3 4">
    <name type="scientific">Massilia litorea</name>
    <dbReference type="NCBI Taxonomy" id="2769491"/>
    <lineage>
        <taxon>Bacteria</taxon>
        <taxon>Pseudomonadati</taxon>
        <taxon>Pseudomonadota</taxon>
        <taxon>Betaproteobacteria</taxon>
        <taxon>Burkholderiales</taxon>
        <taxon>Oxalobacteraceae</taxon>
        <taxon>Telluria group</taxon>
        <taxon>Massilia</taxon>
    </lineage>
</organism>
<feature type="compositionally biased region" description="Basic and acidic residues" evidence="1">
    <location>
        <begin position="107"/>
        <end position="118"/>
    </location>
</feature>
<evidence type="ECO:0000313" key="4">
    <source>
        <dbReference type="Proteomes" id="UP000593875"/>
    </source>
</evidence>
<keyword evidence="2" id="KW-0732">Signal</keyword>
<accession>A0A7L9UDH5</accession>
<keyword evidence="3" id="KW-0614">Plasmid</keyword>
<dbReference type="RefSeq" id="WP_193689173.1">
    <property type="nucleotide sequence ID" value="NZ_CP062942.1"/>
</dbReference>
<proteinExistence type="predicted"/>
<gene>
    <name evidence="3" type="ORF">LPB04_23635</name>
</gene>
<geneLocation type="plasmid" evidence="3 4">
    <name>unnamed1</name>
</geneLocation>
<dbReference type="Proteomes" id="UP000593875">
    <property type="component" value="Plasmid unnamed1"/>
</dbReference>
<dbReference type="KEGG" id="mlir:LPB04_23635"/>
<protein>
    <recommendedName>
        <fullName evidence="5">DUF2946 domain-containing protein</fullName>
    </recommendedName>
</protein>
<sequence>MKRSLVHLLLGILICVTSLQGVAAGLLACCGVAPASRQHAAADQGAGHHAHPARAAEHQHAAQSCSSCLACCSAPAALPAATLAMSLFQAESRFPLALPAPGGHIPDTPERPPRRQIA</sequence>
<keyword evidence="4" id="KW-1185">Reference proteome</keyword>
<evidence type="ECO:0000256" key="1">
    <source>
        <dbReference type="SAM" id="MobiDB-lite"/>
    </source>
</evidence>